<evidence type="ECO:0000313" key="2">
    <source>
        <dbReference type="Proteomes" id="UP000031838"/>
    </source>
</evidence>
<dbReference type="RefSeq" id="WP_042628821.1">
    <property type="nucleotide sequence ID" value="NZ_BSTO01000006.1"/>
</dbReference>
<dbReference type="EMBL" id="CP002581">
    <property type="protein sequence ID" value="AJK50561.1"/>
    <property type="molecule type" value="Genomic_DNA"/>
</dbReference>
<dbReference type="AlphaFoldDB" id="A0A0B6SEA1"/>
<gene>
    <name evidence="1" type="ORF">BGL_2c25050</name>
</gene>
<organism evidence="1 2">
    <name type="scientific">Burkholderia plantarii</name>
    <dbReference type="NCBI Taxonomy" id="41899"/>
    <lineage>
        <taxon>Bacteria</taxon>
        <taxon>Pseudomonadati</taxon>
        <taxon>Pseudomonadota</taxon>
        <taxon>Betaproteobacteria</taxon>
        <taxon>Burkholderiales</taxon>
        <taxon>Burkholderiaceae</taxon>
        <taxon>Burkholderia</taxon>
    </lineage>
</organism>
<dbReference type="OrthoDB" id="9030785at2"/>
<dbReference type="HOGENOM" id="CLU_2104377_0_0_4"/>
<protein>
    <submittedName>
        <fullName evidence="1">Uncharacterized protein</fullName>
    </submittedName>
</protein>
<sequence>MIATQTAQDVFTALTRAGFEISLPLSLAPVREDRDYRALVAAGIIGLNLPVHAWADTEMWAVVAAYVNVHGLVRISEIQAAKLRLTPFEASAANSIIALAAQIASLAAVPGRRAA</sequence>
<name>A0A0B6SEA1_BURPL</name>
<dbReference type="KEGG" id="bgp:BGL_2c25050"/>
<proteinExistence type="predicted"/>
<reference evidence="2" key="1">
    <citation type="submission" date="2011-03" db="EMBL/GenBank/DDBJ databases">
        <authorList>
            <person name="Voget S."/>
            <person name="Streit W.R."/>
            <person name="Jaeger K.E."/>
            <person name="Daniel R."/>
        </authorList>
    </citation>
    <scope>NUCLEOTIDE SEQUENCE [LARGE SCALE GENOMIC DNA]</scope>
    <source>
        <strain evidence="2">PG1</strain>
    </source>
</reference>
<keyword evidence="2" id="KW-1185">Reference proteome</keyword>
<dbReference type="Proteomes" id="UP000031838">
    <property type="component" value="Chromosome 2"/>
</dbReference>
<evidence type="ECO:0000313" key="1">
    <source>
        <dbReference type="EMBL" id="AJK50561.1"/>
    </source>
</evidence>
<reference evidence="1 2" key="2">
    <citation type="journal article" date="2016" name="Appl. Microbiol. Biotechnol.">
        <title>Mutations improving production and secretion of extracellular lipase by Burkholderia glumae PG1.</title>
        <authorList>
            <person name="Knapp A."/>
            <person name="Voget S."/>
            <person name="Gao R."/>
            <person name="Zaburannyi N."/>
            <person name="Krysciak D."/>
            <person name="Breuer M."/>
            <person name="Hauer B."/>
            <person name="Streit W.R."/>
            <person name="Muller R."/>
            <person name="Daniel R."/>
            <person name="Jaeger K.E."/>
        </authorList>
    </citation>
    <scope>NUCLEOTIDE SEQUENCE [LARGE SCALE GENOMIC DNA]</scope>
    <source>
        <strain evidence="1 2">PG1</strain>
    </source>
</reference>
<accession>A0A0B6SEA1</accession>